<dbReference type="RefSeq" id="WP_127027544.1">
    <property type="nucleotide sequence ID" value="NZ_RYFG02000103.1"/>
</dbReference>
<comment type="caution">
    <text evidence="2">The sequence shown here is derived from an EMBL/GenBank/DDBJ whole genome shotgun (WGS) entry which is preliminary data.</text>
</comment>
<proteinExistence type="predicted"/>
<evidence type="ECO:0000259" key="1">
    <source>
        <dbReference type="Pfam" id="PF01909"/>
    </source>
</evidence>
<dbReference type="Proteomes" id="UP000733744">
    <property type="component" value="Unassembled WGS sequence"/>
</dbReference>
<organism evidence="2 3">
    <name type="scientific">Candidatus Methylobacter oryzae</name>
    <dbReference type="NCBI Taxonomy" id="2497749"/>
    <lineage>
        <taxon>Bacteria</taxon>
        <taxon>Pseudomonadati</taxon>
        <taxon>Pseudomonadota</taxon>
        <taxon>Gammaproteobacteria</taxon>
        <taxon>Methylococcales</taxon>
        <taxon>Methylococcaceae</taxon>
        <taxon>Methylobacter</taxon>
    </lineage>
</organism>
<name>A0ABY3C8X4_9GAMM</name>
<feature type="domain" description="Polymerase nucleotidyl transferase" evidence="1">
    <location>
        <begin position="5"/>
        <end position="69"/>
    </location>
</feature>
<accession>A0ABY3C8X4</accession>
<dbReference type="InterPro" id="IPR002934">
    <property type="entry name" value="Polymerase_NTP_transf_dom"/>
</dbReference>
<dbReference type="InterPro" id="IPR043519">
    <property type="entry name" value="NT_sf"/>
</dbReference>
<evidence type="ECO:0000313" key="2">
    <source>
        <dbReference type="EMBL" id="TRW93109.1"/>
    </source>
</evidence>
<dbReference type="EMBL" id="RYFG02000103">
    <property type="protein sequence ID" value="TRW93109.1"/>
    <property type="molecule type" value="Genomic_DNA"/>
</dbReference>
<reference evidence="2 3" key="1">
    <citation type="journal article" date="2019" name="Antonie Van Leeuwenhoek">
        <title>Description of 'Ca. Methylobacter oryzae' KRF1, a novel species from the environmentally important Methylobacter clade 2.</title>
        <authorList>
            <person name="Khatri K."/>
            <person name="Mohite J.A."/>
            <person name="Pandit P.S."/>
            <person name="Bahulikar R."/>
            <person name="Rahalkar M.C."/>
        </authorList>
    </citation>
    <scope>NUCLEOTIDE SEQUENCE [LARGE SCALE GENOMIC DNA]</scope>
    <source>
        <strain evidence="2 3">KRF1</strain>
    </source>
</reference>
<evidence type="ECO:0000313" key="3">
    <source>
        <dbReference type="Proteomes" id="UP000733744"/>
    </source>
</evidence>
<dbReference type="Gene3D" id="3.30.460.10">
    <property type="entry name" value="Beta Polymerase, domain 2"/>
    <property type="match status" value="1"/>
</dbReference>
<sequence length="212" mass="24274">MSTHFYVFGSLCRGETDPASDIDLLACLSRPNPEIDPKKFSIYTYERIRQLWHEGNPFAWHLHLESRLIFSSDGSDFLLNLGAPSKYTQISEDCMKFHKLFSESYHSLMKSSNSMVFHLSCMFLATRNFATCYSFGTGQPIFSRKSPLLIDRKLPITNEVFDVFARARILSTRGYGSSISEAEVNTAKSSAPIILDWMKNLSPTEEMHYERI</sequence>
<dbReference type="CDD" id="cd05403">
    <property type="entry name" value="NT_KNTase_like"/>
    <property type="match status" value="1"/>
</dbReference>
<protein>
    <submittedName>
        <fullName evidence="2">Nucleotidyltransferase</fullName>
    </submittedName>
</protein>
<gene>
    <name evidence="2" type="ORF">EKO24_013440</name>
</gene>
<dbReference type="SUPFAM" id="SSF81301">
    <property type="entry name" value="Nucleotidyltransferase"/>
    <property type="match status" value="1"/>
</dbReference>
<dbReference type="Pfam" id="PF01909">
    <property type="entry name" value="NTP_transf_2"/>
    <property type="match status" value="1"/>
</dbReference>
<keyword evidence="3" id="KW-1185">Reference proteome</keyword>